<reference evidence="1 2" key="1">
    <citation type="submission" date="2020-04" db="EMBL/GenBank/DDBJ databases">
        <title>Description of novel Gluconacetobacter.</title>
        <authorList>
            <person name="Sombolestani A."/>
        </authorList>
    </citation>
    <scope>NUCLEOTIDE SEQUENCE [LARGE SCALE GENOMIC DNA]</scope>
    <source>
        <strain evidence="1 2">LMG 27802</strain>
    </source>
</reference>
<proteinExistence type="predicted"/>
<dbReference type="AlphaFoldDB" id="A0A7W4K5Q6"/>
<dbReference type="EMBL" id="JABEQM010000002">
    <property type="protein sequence ID" value="MBB2200732.1"/>
    <property type="molecule type" value="Genomic_DNA"/>
</dbReference>
<comment type="caution">
    <text evidence="1">The sequence shown here is derived from an EMBL/GenBank/DDBJ whole genome shotgun (WGS) entry which is preliminary data.</text>
</comment>
<dbReference type="Proteomes" id="UP000578030">
    <property type="component" value="Unassembled WGS sequence"/>
</dbReference>
<organism evidence="1 2">
    <name type="scientific">Gluconacetobacter tumulisoli</name>
    <dbReference type="NCBI Taxonomy" id="1286189"/>
    <lineage>
        <taxon>Bacteria</taxon>
        <taxon>Pseudomonadati</taxon>
        <taxon>Pseudomonadota</taxon>
        <taxon>Alphaproteobacteria</taxon>
        <taxon>Acetobacterales</taxon>
        <taxon>Acetobacteraceae</taxon>
        <taxon>Gluconacetobacter</taxon>
    </lineage>
</organism>
<gene>
    <name evidence="1" type="ORF">HLH28_03915</name>
</gene>
<dbReference type="InterPro" id="IPR029044">
    <property type="entry name" value="Nucleotide-diphossugar_trans"/>
</dbReference>
<evidence type="ECO:0000313" key="1">
    <source>
        <dbReference type="EMBL" id="MBB2200732.1"/>
    </source>
</evidence>
<name>A0A7W4K5Q6_9PROT</name>
<protein>
    <submittedName>
        <fullName evidence="1">Uncharacterized protein</fullName>
    </submittedName>
</protein>
<evidence type="ECO:0000313" key="2">
    <source>
        <dbReference type="Proteomes" id="UP000578030"/>
    </source>
</evidence>
<dbReference type="SUPFAM" id="SSF53448">
    <property type="entry name" value="Nucleotide-diphospho-sugar transferases"/>
    <property type="match status" value="1"/>
</dbReference>
<sequence length="466" mass="51537">MQTGYVIVAHTGSLIAVDPEGMFHIIPGFLHQDGRPLLRCDAALRPCVARDGALVPIDGLACSDPQWTDGAARIGLRRGDRYGSVHPNGTEIEFDRDTQQGWEYFLLLPEADLPAIARFAERAWLVPDAGQVVTPARATALCAIHAGKSEYRIDENIQALRALPPDATDVVLTRRTYCIGRFVAYRPLVYYACFGADAQFALLRASLDALLAVGRYDGDLCIITDRDDLRDWIPERFAGTLHILRKTPTRHEEFWRSRYEIADLEGIGAYGPILYVDTDVCAVADISIILHRIALSGKICVGTEEYPASITNPPSLLTVADSMGGTLFRMDGHDPGYRFGFNSGIIGFASMRIARDPFRRVAGTMDRLLRAGTWIPFMDQAVANYLFHKLGIVDTETLSGHVQAGTPTRLYSHVRPADTQVLVHFWATPGKDRETILRAMTATRLAERAAREAGRIRQHVTLPPSP</sequence>
<keyword evidence="2" id="KW-1185">Reference proteome</keyword>
<accession>A0A7W4K5Q6</accession>
<dbReference type="RefSeq" id="WP_182954700.1">
    <property type="nucleotide sequence ID" value="NZ_JABEQM010000002.1"/>
</dbReference>